<dbReference type="InterPro" id="IPR006073">
    <property type="entry name" value="GTP-bd"/>
</dbReference>
<feature type="domain" description="G" evidence="1">
    <location>
        <begin position="12"/>
        <end position="132"/>
    </location>
</feature>
<dbReference type="InterPro" id="IPR027417">
    <property type="entry name" value="P-loop_NTPase"/>
</dbReference>
<dbReference type="EMBL" id="GIBP01003108">
    <property type="protein sequence ID" value="NDV32077.1"/>
    <property type="molecule type" value="Transcribed_RNA"/>
</dbReference>
<sequence length="415" mass="47540">MKVSKGLLKPNVLITGITGAGKSSLINAIFGKNVAETGTGVPLTQHFTKYESDDMRVVIYDSKGLEHGEFEDFMNTTDHFFESHKPGTVSETDTIHVVWYIVNSAHSRWEPFEEVICRKLLNRAPLMFVLNKADISSPRDRKGMKKLIHDMRLPHCKGVFETIAQPTAKLKNFEVCPECGSDDLVVRTKLASMRCEACGHMESLQQVDGLAELIEATCKVIPDVLKGAFISAQNVNFHLKEEHSRKILTEFWGAFAQVRTPTKLLKVVAQMMAKLSIIWEFKRRGQEYGFFMAKDLVSAFTWKEKLNLLFQNKIEVQRTHITALGILWYRCLRTFTWELLRIWSQNSHNKQQTKEKKSKTTTNSKLNESCSLVFKQIFSHLTEQNILSIETAIQHKGLEPVLNEDMKWTDEEIDE</sequence>
<dbReference type="AlphaFoldDB" id="A0A6B2L5C1"/>
<proteinExistence type="predicted"/>
<organism evidence="2">
    <name type="scientific">Arcella intermedia</name>
    <dbReference type="NCBI Taxonomy" id="1963864"/>
    <lineage>
        <taxon>Eukaryota</taxon>
        <taxon>Amoebozoa</taxon>
        <taxon>Tubulinea</taxon>
        <taxon>Elardia</taxon>
        <taxon>Arcellinida</taxon>
        <taxon>Sphaerothecina</taxon>
        <taxon>Arcellidae</taxon>
        <taxon>Arcella</taxon>
    </lineage>
</organism>
<dbReference type="GO" id="GO:0005525">
    <property type="term" value="F:GTP binding"/>
    <property type="evidence" value="ECO:0007669"/>
    <property type="project" value="InterPro"/>
</dbReference>
<protein>
    <recommendedName>
        <fullName evidence="1">G domain-containing protein</fullName>
    </recommendedName>
</protein>
<reference evidence="2" key="1">
    <citation type="journal article" date="2020" name="J. Eukaryot. Microbiol.">
        <title>De novo Sequencing, Assembly and Annotation of the Transcriptome for the Free-Living Testate Amoeba Arcella intermedia.</title>
        <authorList>
            <person name="Ribeiro G.M."/>
            <person name="Porfirio-Sousa A.L."/>
            <person name="Maurer-Alcala X.X."/>
            <person name="Katz L.A."/>
            <person name="Lahr D.J.G."/>
        </authorList>
    </citation>
    <scope>NUCLEOTIDE SEQUENCE</scope>
</reference>
<evidence type="ECO:0000313" key="2">
    <source>
        <dbReference type="EMBL" id="NDV32077.1"/>
    </source>
</evidence>
<accession>A0A6B2L5C1</accession>
<dbReference type="Pfam" id="PF01926">
    <property type="entry name" value="MMR_HSR1"/>
    <property type="match status" value="1"/>
</dbReference>
<dbReference type="Gene3D" id="3.40.50.300">
    <property type="entry name" value="P-loop containing nucleotide triphosphate hydrolases"/>
    <property type="match status" value="1"/>
</dbReference>
<dbReference type="SUPFAM" id="SSF52540">
    <property type="entry name" value="P-loop containing nucleoside triphosphate hydrolases"/>
    <property type="match status" value="1"/>
</dbReference>
<name>A0A6B2L5C1_9EUKA</name>
<evidence type="ECO:0000259" key="1">
    <source>
        <dbReference type="Pfam" id="PF01926"/>
    </source>
</evidence>
<dbReference type="CDD" id="cd00882">
    <property type="entry name" value="Ras_like_GTPase"/>
    <property type="match status" value="1"/>
</dbReference>